<reference evidence="1 2" key="1">
    <citation type="submission" date="2018-02" db="EMBL/GenBank/DDBJ databases">
        <title>Genomic Encyclopedia of Archaeal and Bacterial Type Strains, Phase II (KMG-II): from individual species to whole genera.</title>
        <authorList>
            <person name="Goeker M."/>
        </authorList>
    </citation>
    <scope>NUCLEOTIDE SEQUENCE [LARGE SCALE GENOMIC DNA]</scope>
    <source>
        <strain evidence="1 2">YU 961-1</strain>
    </source>
</reference>
<organism evidence="1 2">
    <name type="scientific">Actinokineospora auranticolor</name>
    <dbReference type="NCBI Taxonomy" id="155976"/>
    <lineage>
        <taxon>Bacteria</taxon>
        <taxon>Bacillati</taxon>
        <taxon>Actinomycetota</taxon>
        <taxon>Actinomycetes</taxon>
        <taxon>Pseudonocardiales</taxon>
        <taxon>Pseudonocardiaceae</taxon>
        <taxon>Actinokineospora</taxon>
    </lineage>
</organism>
<dbReference type="EMBL" id="PTIX01000030">
    <property type="protein sequence ID" value="PPK63251.1"/>
    <property type="molecule type" value="Genomic_DNA"/>
</dbReference>
<dbReference type="InterPro" id="IPR025324">
    <property type="entry name" value="DUF4230"/>
</dbReference>
<evidence type="ECO:0000313" key="1">
    <source>
        <dbReference type="EMBL" id="PPK63251.1"/>
    </source>
</evidence>
<accession>A0A2S6GDP1</accession>
<comment type="caution">
    <text evidence="1">The sequence shown here is derived from an EMBL/GenBank/DDBJ whole genome shotgun (WGS) entry which is preliminary data.</text>
</comment>
<keyword evidence="2" id="KW-1185">Reference proteome</keyword>
<dbReference type="Proteomes" id="UP000239203">
    <property type="component" value="Unassembled WGS sequence"/>
</dbReference>
<protein>
    <submittedName>
        <fullName evidence="1">Uncharacterized protein DUF4230</fullName>
    </submittedName>
</protein>
<proteinExistence type="predicted"/>
<name>A0A2S6GDP1_9PSEU</name>
<evidence type="ECO:0000313" key="2">
    <source>
        <dbReference type="Proteomes" id="UP000239203"/>
    </source>
</evidence>
<sequence length="207" mass="22395">MRRKWIGIVAVGLAVVVTAVVGLGVAGLLPSFGTDTVDRSQPAVLQAVRDLSEYHAAAGDYQVVVDIEKDVRYVPAEIAGERTLFVAAGSIDAFIDFRGLAGDAITVNQEQKTVQVKLPAPQLSKPNLDNSRSYVYRQDRGLFDQLGDLVSAPTDQREFYMAAEKRIAEAAQRSNLAERAQKNTVAMLNGLFTSLGYRMVQPPAQGG</sequence>
<gene>
    <name evidence="1" type="ORF">CLV40_13043</name>
</gene>
<dbReference type="RefSeq" id="WP_104482939.1">
    <property type="nucleotide sequence ID" value="NZ_CP154825.1"/>
</dbReference>
<dbReference type="AlphaFoldDB" id="A0A2S6GDP1"/>
<dbReference type="Pfam" id="PF14014">
    <property type="entry name" value="DUF4230"/>
    <property type="match status" value="1"/>
</dbReference>
<dbReference type="OrthoDB" id="3366858at2"/>